<dbReference type="AlphaFoldDB" id="A0A0D8ZTI5"/>
<dbReference type="NCBIfam" id="NF045621">
    <property type="entry name" value="Npun_F0813_fam"/>
    <property type="match status" value="1"/>
</dbReference>
<name>A0A0D8ZTI5_9CYAN</name>
<dbReference type="PATRIC" id="fig|1618023.3.peg.3815"/>
<organism evidence="1 2">
    <name type="scientific">Aliterella atlantica CENA595</name>
    <dbReference type="NCBI Taxonomy" id="1618023"/>
    <lineage>
        <taxon>Bacteria</taxon>
        <taxon>Bacillati</taxon>
        <taxon>Cyanobacteriota</taxon>
        <taxon>Cyanophyceae</taxon>
        <taxon>Chroococcidiopsidales</taxon>
        <taxon>Aliterellaceae</taxon>
        <taxon>Aliterella</taxon>
    </lineage>
</organism>
<sequence length="217" mass="25433">MFILKRQDVEIFNIQHPTSDRQIPIINYQRQTFRLLKSFPPERQEEALALWRDLTDNQGKACILLEEPDRYTVWGKIKPEQLNKNNVNYQLEKLVKGSLLLLQAVYIEIEDLLGPRQAKLFQKDFKDFLDKVDLTEKSPEAVNYLLAIDPLSASNLPSWQEAQILNLLQELHRLGKRYFGNTEFTREVMSGLQDMPEVEQSGFLQWLNQSSLGKLWQ</sequence>
<dbReference type="InterPro" id="IPR054638">
    <property type="entry name" value="Npun_F0813-like"/>
</dbReference>
<protein>
    <submittedName>
        <fullName evidence="1">Uncharacterized protein</fullName>
    </submittedName>
</protein>
<keyword evidence="2" id="KW-1185">Reference proteome</keyword>
<reference evidence="1 2" key="1">
    <citation type="submission" date="2015-02" db="EMBL/GenBank/DDBJ databases">
        <title>Draft genome of a novel marine cyanobacterium (Chroococcales) isolated from South Atlantic Ocean.</title>
        <authorList>
            <person name="Rigonato J."/>
            <person name="Alvarenga D.O."/>
            <person name="Branco L.H."/>
            <person name="Varani A.M."/>
            <person name="Brandini F.P."/>
            <person name="Fiore M.F."/>
        </authorList>
    </citation>
    <scope>NUCLEOTIDE SEQUENCE [LARGE SCALE GENOMIC DNA]</scope>
    <source>
        <strain evidence="1 2">CENA595</strain>
    </source>
</reference>
<evidence type="ECO:0000313" key="1">
    <source>
        <dbReference type="EMBL" id="KJH71769.1"/>
    </source>
</evidence>
<dbReference type="Proteomes" id="UP000032452">
    <property type="component" value="Unassembled WGS sequence"/>
</dbReference>
<gene>
    <name evidence="1" type="ORF">UH38_10260</name>
</gene>
<dbReference type="Pfam" id="PF24276">
    <property type="entry name" value="DUF7469"/>
    <property type="match status" value="1"/>
</dbReference>
<proteinExistence type="predicted"/>
<dbReference type="InterPro" id="IPR055892">
    <property type="entry name" value="DUF7469"/>
</dbReference>
<dbReference type="EMBL" id="JYON01000009">
    <property type="protein sequence ID" value="KJH71769.1"/>
    <property type="molecule type" value="Genomic_DNA"/>
</dbReference>
<comment type="caution">
    <text evidence="1">The sequence shown here is derived from an EMBL/GenBank/DDBJ whole genome shotgun (WGS) entry which is preliminary data.</text>
</comment>
<dbReference type="RefSeq" id="WP_045054571.1">
    <property type="nucleotide sequence ID" value="NZ_CAWMDP010000042.1"/>
</dbReference>
<accession>A0A0D8ZTI5</accession>
<dbReference type="OrthoDB" id="581893at2"/>
<evidence type="ECO:0000313" key="2">
    <source>
        <dbReference type="Proteomes" id="UP000032452"/>
    </source>
</evidence>
<dbReference type="STRING" id="1618023.UH38_10260"/>